<dbReference type="InterPro" id="IPR004934">
    <property type="entry name" value="TMOD"/>
</dbReference>
<keyword evidence="2" id="KW-0963">Cytoplasm</keyword>
<organism evidence="3 4">
    <name type="scientific">Timema podura</name>
    <name type="common">Walking stick</name>
    <dbReference type="NCBI Taxonomy" id="61482"/>
    <lineage>
        <taxon>Eukaryota</taxon>
        <taxon>Metazoa</taxon>
        <taxon>Ecdysozoa</taxon>
        <taxon>Arthropoda</taxon>
        <taxon>Hexapoda</taxon>
        <taxon>Insecta</taxon>
        <taxon>Pterygota</taxon>
        <taxon>Neoptera</taxon>
        <taxon>Polyneoptera</taxon>
        <taxon>Phasmatodea</taxon>
        <taxon>Timematodea</taxon>
        <taxon>Timematoidea</taxon>
        <taxon>Timematidae</taxon>
        <taxon>Timema</taxon>
    </lineage>
</organism>
<keyword evidence="4" id="KW-1185">Reference proteome</keyword>
<evidence type="ECO:0000256" key="2">
    <source>
        <dbReference type="ARBA" id="ARBA00022490"/>
    </source>
</evidence>
<evidence type="ECO:0000313" key="4">
    <source>
        <dbReference type="Proteomes" id="UP001153148"/>
    </source>
</evidence>
<dbReference type="Proteomes" id="UP001153148">
    <property type="component" value="Unassembled WGS sequence"/>
</dbReference>
<dbReference type="PANTHER" id="PTHR10901">
    <property type="entry name" value="TROPOMODULIN"/>
    <property type="match status" value="1"/>
</dbReference>
<name>A0ABN7P431_TIMPD</name>
<proteinExistence type="predicted"/>
<sequence>METPDIPEHKPYVAGTVRGKKFFGSLDDGIDIRVCIFRLDSMYCRARAHCHSVLFVFGTNLTTARAVVTSPPVVERLPQPLVHGDVREGLQLGCTWDLVVQKLGTQQMNYALIQSCVCPISGPQGPKCNTCSHELRLPSDWIPPPQSARERNAEEQIAIDLGDEYETALTDASQEEIIDLAAILGFHSMMNQDQYHASLLNKGQPVGLGWDGITKASQPKLYPVDPPNSTDPDATIKQVKDDDHNLTDLNWNNIKVNLPPHTSIQELPNIL</sequence>
<reference evidence="3" key="1">
    <citation type="submission" date="2021-03" db="EMBL/GenBank/DDBJ databases">
        <authorList>
            <person name="Tran Van P."/>
        </authorList>
    </citation>
    <scope>NUCLEOTIDE SEQUENCE</scope>
</reference>
<dbReference type="EMBL" id="CAJPIN010012981">
    <property type="protein sequence ID" value="CAG2060641.1"/>
    <property type="molecule type" value="Genomic_DNA"/>
</dbReference>
<dbReference type="Pfam" id="PF03250">
    <property type="entry name" value="Tropomodulin"/>
    <property type="match status" value="1"/>
</dbReference>
<dbReference type="PANTHER" id="PTHR10901:SF6">
    <property type="entry name" value="TROPOMODULIN, ISOFORM N"/>
    <property type="match status" value="1"/>
</dbReference>
<gene>
    <name evidence="3" type="ORF">TPAB3V08_LOCUS7597</name>
</gene>
<comment type="caution">
    <text evidence="3">The sequence shown here is derived from an EMBL/GenBank/DDBJ whole genome shotgun (WGS) entry which is preliminary data.</text>
</comment>
<evidence type="ECO:0000313" key="3">
    <source>
        <dbReference type="EMBL" id="CAG2060641.1"/>
    </source>
</evidence>
<comment type="subcellular location">
    <subcellularLocation>
        <location evidence="1">Cytoplasm</location>
    </subcellularLocation>
</comment>
<protein>
    <submittedName>
        <fullName evidence="3">Uncharacterized protein</fullName>
    </submittedName>
</protein>
<evidence type="ECO:0000256" key="1">
    <source>
        <dbReference type="ARBA" id="ARBA00004496"/>
    </source>
</evidence>
<accession>A0ABN7P431</accession>